<dbReference type="EMBL" id="OA589702">
    <property type="protein sequence ID" value="CAD7206937.1"/>
    <property type="molecule type" value="Genomic_DNA"/>
</dbReference>
<organism evidence="1">
    <name type="scientific">Timema douglasi</name>
    <name type="common">Walking stick</name>
    <dbReference type="NCBI Taxonomy" id="61478"/>
    <lineage>
        <taxon>Eukaryota</taxon>
        <taxon>Metazoa</taxon>
        <taxon>Ecdysozoa</taxon>
        <taxon>Arthropoda</taxon>
        <taxon>Hexapoda</taxon>
        <taxon>Insecta</taxon>
        <taxon>Pterygota</taxon>
        <taxon>Neoptera</taxon>
        <taxon>Polyneoptera</taxon>
        <taxon>Phasmatodea</taxon>
        <taxon>Timematodea</taxon>
        <taxon>Timematoidea</taxon>
        <taxon>Timematidae</taxon>
        <taxon>Timema</taxon>
    </lineage>
</organism>
<reference evidence="1" key="1">
    <citation type="submission" date="2020-11" db="EMBL/GenBank/DDBJ databases">
        <authorList>
            <person name="Tran Van P."/>
        </authorList>
    </citation>
    <scope>NUCLEOTIDE SEQUENCE</scope>
</reference>
<protein>
    <submittedName>
        <fullName evidence="1">Uncharacterized protein</fullName>
    </submittedName>
</protein>
<name>A0A7R8VXW3_TIMDO</name>
<sequence>MYQLQKLLTKKRIQLSICERNSFDGMSNSYLLNILLVTLYNEERNSSLKPVVPTLQPGMTWLLIFEETPPSSLVDTLVTTSLDVLILLAEHRTGSFFLTEVYRSASTHSVRRQHYGVWSQIQGLQMSRLAMYDRRDLEGVIIKAGIVEDTRRANMAPSIPGHEKSQYGSQCPWTREEPIWLPVSLDTRRANMTPSVPGHEKSQYDSQCPWTQEEPIWLRVSLDTRRTRITQTHFSGRMV</sequence>
<proteinExistence type="predicted"/>
<dbReference type="AlphaFoldDB" id="A0A7R8VXW3"/>
<accession>A0A7R8VXW3</accession>
<gene>
    <name evidence="1" type="ORF">TDIB3V08_LOCUS13086</name>
</gene>
<evidence type="ECO:0000313" key="1">
    <source>
        <dbReference type="EMBL" id="CAD7206937.1"/>
    </source>
</evidence>